<dbReference type="CDD" id="cd04179">
    <property type="entry name" value="DPM_DPG-synthase_like"/>
    <property type="match status" value="1"/>
</dbReference>
<accession>A0ABT8WW41</accession>
<dbReference type="Gene3D" id="3.90.550.10">
    <property type="entry name" value="Spore Coat Polysaccharide Biosynthesis Protein SpsA, Chain A"/>
    <property type="match status" value="1"/>
</dbReference>
<reference evidence="2" key="1">
    <citation type="submission" date="2023-07" db="EMBL/GenBank/DDBJ databases">
        <title>Two novel species in the genus Flavivirga.</title>
        <authorList>
            <person name="Kwon K."/>
        </authorList>
    </citation>
    <scope>NUCLEOTIDE SEQUENCE</scope>
    <source>
        <strain evidence="2">KACC 14157</strain>
    </source>
</reference>
<evidence type="ECO:0000313" key="3">
    <source>
        <dbReference type="Proteomes" id="UP001176891"/>
    </source>
</evidence>
<dbReference type="Proteomes" id="UP001176891">
    <property type="component" value="Unassembled WGS sequence"/>
</dbReference>
<organism evidence="2 3">
    <name type="scientific">Flavivirga amylovorans</name>
    <dbReference type="NCBI Taxonomy" id="870486"/>
    <lineage>
        <taxon>Bacteria</taxon>
        <taxon>Pseudomonadati</taxon>
        <taxon>Bacteroidota</taxon>
        <taxon>Flavobacteriia</taxon>
        <taxon>Flavobacteriales</taxon>
        <taxon>Flavobacteriaceae</taxon>
        <taxon>Flavivirga</taxon>
    </lineage>
</organism>
<dbReference type="InterPro" id="IPR029044">
    <property type="entry name" value="Nucleotide-diphossugar_trans"/>
</dbReference>
<evidence type="ECO:0000259" key="1">
    <source>
        <dbReference type="Pfam" id="PF00535"/>
    </source>
</evidence>
<sequence>MNHIKVIIPAYNEAESIANVINDIPTAVDEVIVVSNNSTDDTEVNAKKAGATVLKEPNKGYGYACLKGMDYIANQEKNPDIIVFLDGDYSDYPEELTKIIDPIINDDIDFVIGARVKRLREQGSMTSPQIFGNWLATNLMTLFFRAKFTDLGPFRAIKYEKLLALNMEDKTYGWTVEMQLKVLKQKFTYTEIPVNYRNRIGVSKVSGTVKGAIFAGIKILGWIFKYSIKK</sequence>
<dbReference type="InterPro" id="IPR001173">
    <property type="entry name" value="Glyco_trans_2-like"/>
</dbReference>
<dbReference type="SUPFAM" id="SSF53448">
    <property type="entry name" value="Nucleotide-diphospho-sugar transferases"/>
    <property type="match status" value="1"/>
</dbReference>
<feature type="domain" description="Glycosyltransferase 2-like" evidence="1">
    <location>
        <begin position="6"/>
        <end position="147"/>
    </location>
</feature>
<name>A0ABT8WW41_9FLAO</name>
<dbReference type="RefSeq" id="WP_303280440.1">
    <property type="nucleotide sequence ID" value="NZ_BAABCZ010000016.1"/>
</dbReference>
<gene>
    <name evidence="2" type="ORF">Q4Q39_00620</name>
</gene>
<proteinExistence type="predicted"/>
<dbReference type="Pfam" id="PF00535">
    <property type="entry name" value="Glycos_transf_2"/>
    <property type="match status" value="1"/>
</dbReference>
<comment type="caution">
    <text evidence="2">The sequence shown here is derived from an EMBL/GenBank/DDBJ whole genome shotgun (WGS) entry which is preliminary data.</text>
</comment>
<dbReference type="PANTHER" id="PTHR48090:SF7">
    <property type="entry name" value="RFBJ PROTEIN"/>
    <property type="match status" value="1"/>
</dbReference>
<keyword evidence="3" id="KW-1185">Reference proteome</keyword>
<dbReference type="PANTHER" id="PTHR48090">
    <property type="entry name" value="UNDECAPRENYL-PHOSPHATE 4-DEOXY-4-FORMAMIDO-L-ARABINOSE TRANSFERASE-RELATED"/>
    <property type="match status" value="1"/>
</dbReference>
<dbReference type="EMBL" id="JAUOEM010000001">
    <property type="protein sequence ID" value="MDO5985894.1"/>
    <property type="molecule type" value="Genomic_DNA"/>
</dbReference>
<protein>
    <submittedName>
        <fullName evidence="2">Glycosyltransferase family 2 protein</fullName>
    </submittedName>
</protein>
<dbReference type="InterPro" id="IPR050256">
    <property type="entry name" value="Glycosyltransferase_2"/>
</dbReference>
<evidence type="ECO:0000313" key="2">
    <source>
        <dbReference type="EMBL" id="MDO5985894.1"/>
    </source>
</evidence>